<feature type="transmembrane region" description="Helical" evidence="1">
    <location>
        <begin position="224"/>
        <end position="250"/>
    </location>
</feature>
<keyword evidence="1" id="KW-1133">Transmembrane helix</keyword>
<feature type="transmembrane region" description="Helical" evidence="1">
    <location>
        <begin position="71"/>
        <end position="94"/>
    </location>
</feature>
<sequence>MVATPAVTQPVATPREIPIRKIGTDDLRASLREGYTDFMAKRGDLFFAGLIYPLVGIVAAVGALGNDMLPLLFPIAAGLSLLGPLTCTGFYELARRREAGLESRWRHFFDVRKSEALDGIMGVAVILIGIFIAWVFTAALIYGVFFGTEASTSITTFLTQLLTTPKGWAMMIIGNLIGLGFALIAMAVSVIALPLLVDKDVDAGEAMRASIRAVRENFGVMMRWGLMVAALLVIGAIPLFVGLAAVLPILGYATWHLYTRVVDRSGLPNQPIH</sequence>
<gene>
    <name evidence="2" type="ORF">D3876_12885</name>
</gene>
<dbReference type="OrthoDB" id="9809543at2"/>
<evidence type="ECO:0000313" key="3">
    <source>
        <dbReference type="Proteomes" id="UP000286100"/>
    </source>
</evidence>
<proteinExistence type="predicted"/>
<feature type="transmembrane region" description="Helical" evidence="1">
    <location>
        <begin position="45"/>
        <end position="65"/>
    </location>
</feature>
<dbReference type="InterPro" id="IPR018692">
    <property type="entry name" value="DUF2189"/>
</dbReference>
<feature type="transmembrane region" description="Helical" evidence="1">
    <location>
        <begin position="115"/>
        <end position="148"/>
    </location>
</feature>
<evidence type="ECO:0000256" key="1">
    <source>
        <dbReference type="SAM" id="Phobius"/>
    </source>
</evidence>
<name>A0A418WM18_9SPHN</name>
<dbReference type="Proteomes" id="UP000286100">
    <property type="component" value="Unassembled WGS sequence"/>
</dbReference>
<accession>A0A418WM18</accession>
<keyword evidence="1" id="KW-0812">Transmembrane</keyword>
<dbReference type="Pfam" id="PF09955">
    <property type="entry name" value="DUF2189"/>
    <property type="match status" value="1"/>
</dbReference>
<comment type="caution">
    <text evidence="2">The sequence shown here is derived from an EMBL/GenBank/DDBJ whole genome shotgun (WGS) entry which is preliminary data.</text>
</comment>
<protein>
    <submittedName>
        <fullName evidence="2">DUF2189 domain-containing protein</fullName>
    </submittedName>
</protein>
<dbReference type="AlphaFoldDB" id="A0A418WM18"/>
<keyword evidence="1" id="KW-0472">Membrane</keyword>
<dbReference type="EMBL" id="QYUM01000003">
    <property type="protein sequence ID" value="RJF91039.1"/>
    <property type="molecule type" value="Genomic_DNA"/>
</dbReference>
<feature type="transmembrane region" description="Helical" evidence="1">
    <location>
        <begin position="168"/>
        <end position="197"/>
    </location>
</feature>
<reference evidence="2 3" key="1">
    <citation type="submission" date="2018-09" db="EMBL/GenBank/DDBJ databases">
        <authorList>
            <person name="Zhu H."/>
        </authorList>
    </citation>
    <scope>NUCLEOTIDE SEQUENCE [LARGE SCALE GENOMIC DNA]</scope>
    <source>
        <strain evidence="2 3">K2R01-6</strain>
    </source>
</reference>
<evidence type="ECO:0000313" key="2">
    <source>
        <dbReference type="EMBL" id="RJF91039.1"/>
    </source>
</evidence>
<dbReference type="RefSeq" id="WP_119762758.1">
    <property type="nucleotide sequence ID" value="NZ_QYUM01000003.1"/>
</dbReference>
<organism evidence="2 3">
    <name type="scientific">Sphingomonas cavernae</name>
    <dbReference type="NCBI Taxonomy" id="2320861"/>
    <lineage>
        <taxon>Bacteria</taxon>
        <taxon>Pseudomonadati</taxon>
        <taxon>Pseudomonadota</taxon>
        <taxon>Alphaproteobacteria</taxon>
        <taxon>Sphingomonadales</taxon>
        <taxon>Sphingomonadaceae</taxon>
        <taxon>Sphingomonas</taxon>
    </lineage>
</organism>
<keyword evidence="3" id="KW-1185">Reference proteome</keyword>